<dbReference type="KEGG" id="ljn:T285_07560"/>
<evidence type="ECO:0000313" key="3">
    <source>
        <dbReference type="Proteomes" id="UP000018522"/>
    </source>
</evidence>
<dbReference type="InterPro" id="IPR019261">
    <property type="entry name" value="PARG_cat_microbial"/>
</dbReference>
<evidence type="ECO:0000313" key="2">
    <source>
        <dbReference type="EMBL" id="AHA97851.1"/>
    </source>
</evidence>
<sequence>MFHNYTVMANQHNILMKEKYSVNTMLSIQQSRIYNEQDTFLHTGHKYSKLKFVNLSSAHAAVDLKEKYFACKIALLNFADYLSPGGRYLQEATAQEEILCHQSNLYQIISNFNKYYEWNNHYINYHLYRNRAIYSPNVVFTNLDGTLINTINVITCAAPYYREAQLYNISYEEACMTLKNRMYFVKNIAEDQQIDYLVLGAWGAGAFGFSSKEVAKMWHDVFSHPSSIKEVDFAVIDIHGSNNAQIFKSEFSN</sequence>
<reference evidence="2 3" key="1">
    <citation type="journal article" date="2014" name="Genome Announc.">
        <title>Complete Genome Sequences of Lactobacillus johnsonii Strain N6.2 and Lactobacillus reuteri Strain TD1.</title>
        <authorList>
            <person name="Leonard M.T."/>
            <person name="Valladares R.B."/>
            <person name="Ardissone A."/>
            <person name="Gonzalez C.F."/>
            <person name="Lorca G.L."/>
            <person name="Triplett E.W."/>
        </authorList>
    </citation>
    <scope>NUCLEOTIDE SEQUENCE [LARGE SCALE GENOMIC DNA]</scope>
    <source>
        <strain evidence="2 3">N6.2</strain>
    </source>
</reference>
<dbReference type="Pfam" id="PF10021">
    <property type="entry name" value="PARG_cat_microb"/>
    <property type="match status" value="1"/>
</dbReference>
<protein>
    <recommendedName>
        <fullName evidence="1">Microbial-type PARG catalytic domain-containing protein</fullName>
    </recommendedName>
</protein>
<dbReference type="Proteomes" id="UP000018522">
    <property type="component" value="Chromosome"/>
</dbReference>
<evidence type="ECO:0000259" key="1">
    <source>
        <dbReference type="Pfam" id="PF10021"/>
    </source>
</evidence>
<dbReference type="PANTHER" id="PTHR35596">
    <property type="entry name" value="DUF2263 DOMAIN-CONTAINING PROTEIN"/>
    <property type="match status" value="1"/>
</dbReference>
<name>A0A7D9N844_LACJH</name>
<dbReference type="PANTHER" id="PTHR35596:SF1">
    <property type="entry name" value="MICROBIAL-TYPE PARG CATALYTIC DOMAIN-CONTAINING PROTEIN"/>
    <property type="match status" value="1"/>
</dbReference>
<dbReference type="PIRSF" id="PIRSF014899">
    <property type="entry name" value="UCP014899"/>
    <property type="match status" value="1"/>
</dbReference>
<accession>A0A7D9N844</accession>
<dbReference type="Gene3D" id="3.40.220.10">
    <property type="entry name" value="Leucine Aminopeptidase, subunit E, domain 1"/>
    <property type="match status" value="1"/>
</dbReference>
<dbReference type="EMBL" id="CP006811">
    <property type="protein sequence ID" value="AHA97851.1"/>
    <property type="molecule type" value="Genomic_DNA"/>
</dbReference>
<proteinExistence type="predicted"/>
<dbReference type="AlphaFoldDB" id="A0A7D9N844"/>
<dbReference type="InterPro" id="IPR043472">
    <property type="entry name" value="Macro_dom-like"/>
</dbReference>
<dbReference type="NCBIfam" id="TIGR02452">
    <property type="entry name" value="TIGR02452 family protein"/>
    <property type="match status" value="1"/>
</dbReference>
<dbReference type="InterPro" id="IPR012664">
    <property type="entry name" value="CHP02452"/>
</dbReference>
<feature type="domain" description="Microbial-type PARG catalytic" evidence="1">
    <location>
        <begin position="20"/>
        <end position="140"/>
    </location>
</feature>
<gene>
    <name evidence="2" type="ORF">T285_07560</name>
</gene>
<dbReference type="SUPFAM" id="SSF52949">
    <property type="entry name" value="Macro domain-like"/>
    <property type="match status" value="1"/>
</dbReference>
<organism evidence="2 3">
    <name type="scientific">Lactobacillus johnsonii N6.2</name>
    <dbReference type="NCBI Taxonomy" id="1408186"/>
    <lineage>
        <taxon>Bacteria</taxon>
        <taxon>Bacillati</taxon>
        <taxon>Bacillota</taxon>
        <taxon>Bacilli</taxon>
        <taxon>Lactobacillales</taxon>
        <taxon>Lactobacillaceae</taxon>
        <taxon>Lactobacillus</taxon>
    </lineage>
</organism>